<reference evidence="7" key="2">
    <citation type="submission" date="2021-04" db="EMBL/GenBank/DDBJ databases">
        <authorList>
            <person name="Zhang T."/>
            <person name="Zhang Y."/>
            <person name="Lu D."/>
            <person name="Zuo D."/>
            <person name="Du Z."/>
        </authorList>
    </citation>
    <scope>NUCLEOTIDE SEQUENCE</scope>
    <source>
        <strain evidence="7">JR1</strain>
    </source>
</reference>
<dbReference type="Gene3D" id="6.10.340.10">
    <property type="match status" value="1"/>
</dbReference>
<feature type="transmembrane region" description="Helical" evidence="4">
    <location>
        <begin position="12"/>
        <end position="34"/>
    </location>
</feature>
<keyword evidence="4" id="KW-1133">Transmembrane helix</keyword>
<dbReference type="SMART" id="SM00283">
    <property type="entry name" value="MA"/>
    <property type="match status" value="1"/>
</dbReference>
<keyword evidence="4" id="KW-0812">Transmembrane</keyword>
<accession>A0A941IXL6</accession>
<evidence type="ECO:0000256" key="2">
    <source>
        <dbReference type="ARBA" id="ARBA00029447"/>
    </source>
</evidence>
<comment type="similarity">
    <text evidence="2">Belongs to the methyl-accepting chemotaxis (MCP) protein family.</text>
</comment>
<dbReference type="Proteomes" id="UP000679220">
    <property type="component" value="Unassembled WGS sequence"/>
</dbReference>
<sequence length="358" mass="39466">MKKNKSILRKLFMYMMGFGIGMGFIFPVYANFFVEWKDGLFPYFLVGCIMAGITVGIVSFWFVKIILIRQLLKMSAVAESISKRDISQFLDIKSDDAVGDIASGFNLAIQRLNEFVDEMKVISGKARSIVGNKQDVSGSINSLNAILNQVTSSVYSANEHSKTIQDKVIISRQSLRSTTSNLETTSKSIQSFETSANKLAKHAEEINRIVLLIKEIAIQTNLLALNAGIEAAKAGVHGRSFSVVANEVRNLSVDIAGSVQQVEGIFAALNDELHQTEAINAIIATQFNDNLKQNQQFQEVFSTIEQASQANLGEGHQLIEVITSLNSTVTDINQTFNAFSQYIAELDATMELYKTGRP</sequence>
<dbReference type="PROSITE" id="PS50111">
    <property type="entry name" value="CHEMOTAXIS_TRANSDUC_2"/>
    <property type="match status" value="1"/>
</dbReference>
<dbReference type="Gene3D" id="1.10.287.950">
    <property type="entry name" value="Methyl-accepting chemotaxis protein"/>
    <property type="match status" value="1"/>
</dbReference>
<dbReference type="AlphaFoldDB" id="A0A941IXL6"/>
<feature type="domain" description="Methyl-accepting transducer" evidence="5">
    <location>
        <begin position="134"/>
        <end position="340"/>
    </location>
</feature>
<keyword evidence="4" id="KW-0472">Membrane</keyword>
<dbReference type="PANTHER" id="PTHR32089">
    <property type="entry name" value="METHYL-ACCEPTING CHEMOTAXIS PROTEIN MCPB"/>
    <property type="match status" value="1"/>
</dbReference>
<gene>
    <name evidence="7" type="ORF">KDU71_08080</name>
</gene>
<keyword evidence="1 3" id="KW-0807">Transducer</keyword>
<dbReference type="InterPro" id="IPR004089">
    <property type="entry name" value="MCPsignal_dom"/>
</dbReference>
<dbReference type="SMART" id="SM00304">
    <property type="entry name" value="HAMP"/>
    <property type="match status" value="1"/>
</dbReference>
<name>A0A941IXL6_9BACT</name>
<dbReference type="InterPro" id="IPR003660">
    <property type="entry name" value="HAMP_dom"/>
</dbReference>
<evidence type="ECO:0000256" key="3">
    <source>
        <dbReference type="PROSITE-ProRule" id="PRU00284"/>
    </source>
</evidence>
<comment type="caution">
    <text evidence="7">The sequence shown here is derived from an EMBL/GenBank/DDBJ whole genome shotgun (WGS) entry which is preliminary data.</text>
</comment>
<evidence type="ECO:0000259" key="5">
    <source>
        <dbReference type="PROSITE" id="PS50111"/>
    </source>
</evidence>
<dbReference type="RefSeq" id="WP_212189440.1">
    <property type="nucleotide sequence ID" value="NZ_JAGTAR010000009.1"/>
</dbReference>
<dbReference type="GO" id="GO:0016020">
    <property type="term" value="C:membrane"/>
    <property type="evidence" value="ECO:0007669"/>
    <property type="project" value="InterPro"/>
</dbReference>
<feature type="transmembrane region" description="Helical" evidence="4">
    <location>
        <begin position="40"/>
        <end position="63"/>
    </location>
</feature>
<dbReference type="Pfam" id="PF00015">
    <property type="entry name" value="MCPsignal"/>
    <property type="match status" value="1"/>
</dbReference>
<evidence type="ECO:0000256" key="4">
    <source>
        <dbReference type="SAM" id="Phobius"/>
    </source>
</evidence>
<feature type="domain" description="HAMP" evidence="6">
    <location>
        <begin position="65"/>
        <end position="117"/>
    </location>
</feature>
<reference evidence="7" key="1">
    <citation type="journal article" date="2018" name="Int. J. Syst. Evol. Microbiol.">
        <title>Carboxylicivirga sediminis sp. nov., isolated from coastal sediment.</title>
        <authorList>
            <person name="Wang F.Q."/>
            <person name="Ren L.H."/>
            <person name="Zou R.J."/>
            <person name="Sun Y.Z."/>
            <person name="Liu X.J."/>
            <person name="Jiang F."/>
            <person name="Liu L.J."/>
        </authorList>
    </citation>
    <scope>NUCLEOTIDE SEQUENCE</scope>
    <source>
        <strain evidence="7">JR1</strain>
    </source>
</reference>
<dbReference type="SUPFAM" id="SSF58104">
    <property type="entry name" value="Methyl-accepting chemotaxis protein (MCP) signaling domain"/>
    <property type="match status" value="1"/>
</dbReference>
<organism evidence="7 8">
    <name type="scientific">Carboxylicivirga sediminis</name>
    <dbReference type="NCBI Taxonomy" id="2006564"/>
    <lineage>
        <taxon>Bacteria</taxon>
        <taxon>Pseudomonadati</taxon>
        <taxon>Bacteroidota</taxon>
        <taxon>Bacteroidia</taxon>
        <taxon>Marinilabiliales</taxon>
        <taxon>Marinilabiliaceae</taxon>
        <taxon>Carboxylicivirga</taxon>
    </lineage>
</organism>
<evidence type="ECO:0000313" key="7">
    <source>
        <dbReference type="EMBL" id="MBR8535514.1"/>
    </source>
</evidence>
<dbReference type="EMBL" id="JAGTAR010000009">
    <property type="protein sequence ID" value="MBR8535514.1"/>
    <property type="molecule type" value="Genomic_DNA"/>
</dbReference>
<dbReference type="PANTHER" id="PTHR32089:SF112">
    <property type="entry name" value="LYSOZYME-LIKE PROTEIN-RELATED"/>
    <property type="match status" value="1"/>
</dbReference>
<protein>
    <submittedName>
        <fullName evidence="7">Methyl-accepting chemotaxis protein</fullName>
    </submittedName>
</protein>
<dbReference type="GO" id="GO:0007165">
    <property type="term" value="P:signal transduction"/>
    <property type="evidence" value="ECO:0007669"/>
    <property type="project" value="UniProtKB-KW"/>
</dbReference>
<keyword evidence="8" id="KW-1185">Reference proteome</keyword>
<dbReference type="PROSITE" id="PS50885">
    <property type="entry name" value="HAMP"/>
    <property type="match status" value="1"/>
</dbReference>
<dbReference type="CDD" id="cd06225">
    <property type="entry name" value="HAMP"/>
    <property type="match status" value="1"/>
</dbReference>
<evidence type="ECO:0000313" key="8">
    <source>
        <dbReference type="Proteomes" id="UP000679220"/>
    </source>
</evidence>
<proteinExistence type="inferred from homology"/>
<evidence type="ECO:0000256" key="1">
    <source>
        <dbReference type="ARBA" id="ARBA00023224"/>
    </source>
</evidence>
<evidence type="ECO:0000259" key="6">
    <source>
        <dbReference type="PROSITE" id="PS50885"/>
    </source>
</evidence>